<name>A0A7W7Y6F0_9BACT</name>
<keyword evidence="1" id="KW-1133">Transmembrane helix</keyword>
<dbReference type="GO" id="GO:0000271">
    <property type="term" value="P:polysaccharide biosynthetic process"/>
    <property type="evidence" value="ECO:0007669"/>
    <property type="project" value="TreeGrafter"/>
</dbReference>
<dbReference type="PANTHER" id="PTHR23028">
    <property type="entry name" value="ACETYLTRANSFERASE"/>
    <property type="match status" value="1"/>
</dbReference>
<dbReference type="GO" id="GO:0016020">
    <property type="term" value="C:membrane"/>
    <property type="evidence" value="ECO:0007669"/>
    <property type="project" value="TreeGrafter"/>
</dbReference>
<evidence type="ECO:0000259" key="2">
    <source>
        <dbReference type="Pfam" id="PF01757"/>
    </source>
</evidence>
<evidence type="ECO:0000313" key="3">
    <source>
        <dbReference type="EMBL" id="MBB5030488.1"/>
    </source>
</evidence>
<keyword evidence="1" id="KW-0472">Membrane</keyword>
<reference evidence="3 4" key="1">
    <citation type="submission" date="2020-08" db="EMBL/GenBank/DDBJ databases">
        <title>Genomic Encyclopedia of Type Strains, Phase IV (KMG-IV): sequencing the most valuable type-strain genomes for metagenomic binning, comparative biology and taxonomic classification.</title>
        <authorList>
            <person name="Goeker M."/>
        </authorList>
    </citation>
    <scope>NUCLEOTIDE SEQUENCE [LARGE SCALE GENOMIC DNA]</scope>
    <source>
        <strain evidence="3 4">DSM 12252</strain>
    </source>
</reference>
<accession>A0A7W7Y6F0</accession>
<organism evidence="3 4">
    <name type="scientific">Prosthecobacter vanneervenii</name>
    <dbReference type="NCBI Taxonomy" id="48466"/>
    <lineage>
        <taxon>Bacteria</taxon>
        <taxon>Pseudomonadati</taxon>
        <taxon>Verrucomicrobiota</taxon>
        <taxon>Verrucomicrobiia</taxon>
        <taxon>Verrucomicrobiales</taxon>
        <taxon>Verrucomicrobiaceae</taxon>
        <taxon>Prosthecobacter</taxon>
    </lineage>
</organism>
<feature type="transmembrane region" description="Helical" evidence="1">
    <location>
        <begin position="265"/>
        <end position="285"/>
    </location>
</feature>
<feature type="transmembrane region" description="Helical" evidence="1">
    <location>
        <begin position="188"/>
        <end position="204"/>
    </location>
</feature>
<feature type="transmembrane region" description="Helical" evidence="1">
    <location>
        <begin position="239"/>
        <end position="259"/>
    </location>
</feature>
<dbReference type="AlphaFoldDB" id="A0A7W7Y6F0"/>
<feature type="domain" description="Acyltransferase 3" evidence="2">
    <location>
        <begin position="21"/>
        <end position="347"/>
    </location>
</feature>
<dbReference type="EMBL" id="JACHIG010000001">
    <property type="protein sequence ID" value="MBB5030488.1"/>
    <property type="molecule type" value="Genomic_DNA"/>
</dbReference>
<dbReference type="Proteomes" id="UP000590740">
    <property type="component" value="Unassembled WGS sequence"/>
</dbReference>
<feature type="transmembrane region" description="Helical" evidence="1">
    <location>
        <begin position="61"/>
        <end position="83"/>
    </location>
</feature>
<dbReference type="PANTHER" id="PTHR23028:SF131">
    <property type="entry name" value="BLR2367 PROTEIN"/>
    <property type="match status" value="1"/>
</dbReference>
<dbReference type="RefSeq" id="WP_184337252.1">
    <property type="nucleotide sequence ID" value="NZ_JACHIG010000001.1"/>
</dbReference>
<sequence>MQKRDISTEIVRPQASHERIIALDALRVIAAFIVLAQHFRLVFELNWPEWLRKGLFDSKGAVMLFFVLSGYVLALSLGSRLPSFMAYVKFVVRRLFRLFPVYWAALLLAFAVLWCVQKHGAGQVTGLPAWFLDSRDMQWKQWLLQSTLVAPGMKSDFSLPTVWTLMTEAKVSMVFPLLAWVILRSPGWLAGALVAALVLGSAWLDQHVVGTAAFLGMFALGTLLCRLPSTAWSRLNQAAWWGLMLLGLGLYAAISWRYVMPSIWLGYYLCGLGSLIFIAGTIHWPRMRSLLTRLQQLLRVDLSYSIYILHYPVLVALKKLCGSAIPASPLLAFMLALGLTVGLGLLLHFTIEMPAIELGRRLTRSRTAQQSVLPHE</sequence>
<protein>
    <submittedName>
        <fullName evidence="3">Peptidoglycan/LPS O-acetylase OafA/YrhL</fullName>
    </submittedName>
</protein>
<evidence type="ECO:0000256" key="1">
    <source>
        <dbReference type="SAM" id="Phobius"/>
    </source>
</evidence>
<feature type="transmembrane region" description="Helical" evidence="1">
    <location>
        <begin position="210"/>
        <end position="227"/>
    </location>
</feature>
<dbReference type="Pfam" id="PF01757">
    <property type="entry name" value="Acyl_transf_3"/>
    <property type="match status" value="1"/>
</dbReference>
<feature type="transmembrane region" description="Helical" evidence="1">
    <location>
        <begin position="297"/>
        <end position="317"/>
    </location>
</feature>
<dbReference type="InterPro" id="IPR002656">
    <property type="entry name" value="Acyl_transf_3_dom"/>
</dbReference>
<comment type="caution">
    <text evidence="3">The sequence shown here is derived from an EMBL/GenBank/DDBJ whole genome shotgun (WGS) entry which is preliminary data.</text>
</comment>
<feature type="transmembrane region" description="Helical" evidence="1">
    <location>
        <begin position="21"/>
        <end position="41"/>
    </location>
</feature>
<feature type="transmembrane region" description="Helical" evidence="1">
    <location>
        <begin position="329"/>
        <end position="351"/>
    </location>
</feature>
<gene>
    <name evidence="3" type="ORF">HNQ65_000042</name>
</gene>
<feature type="transmembrane region" description="Helical" evidence="1">
    <location>
        <begin position="95"/>
        <end position="114"/>
    </location>
</feature>
<evidence type="ECO:0000313" key="4">
    <source>
        <dbReference type="Proteomes" id="UP000590740"/>
    </source>
</evidence>
<proteinExistence type="predicted"/>
<dbReference type="GO" id="GO:0016747">
    <property type="term" value="F:acyltransferase activity, transferring groups other than amino-acyl groups"/>
    <property type="evidence" value="ECO:0007669"/>
    <property type="project" value="InterPro"/>
</dbReference>
<keyword evidence="1" id="KW-0812">Transmembrane</keyword>
<keyword evidence="4" id="KW-1185">Reference proteome</keyword>
<feature type="transmembrane region" description="Helical" evidence="1">
    <location>
        <begin position="162"/>
        <end position="183"/>
    </location>
</feature>
<dbReference type="InterPro" id="IPR050879">
    <property type="entry name" value="Acyltransferase_3"/>
</dbReference>